<feature type="transmembrane region" description="Helical" evidence="1">
    <location>
        <begin position="182"/>
        <end position="200"/>
    </location>
</feature>
<feature type="transmembrane region" description="Helical" evidence="1">
    <location>
        <begin position="159"/>
        <end position="176"/>
    </location>
</feature>
<dbReference type="PANTHER" id="PTHR36840:SF1">
    <property type="entry name" value="BLL5714 PROTEIN"/>
    <property type="match status" value="1"/>
</dbReference>
<feature type="transmembrane region" description="Helical" evidence="1">
    <location>
        <begin position="350"/>
        <end position="368"/>
    </location>
</feature>
<accession>A0ABU0PLE9</accession>
<dbReference type="RefSeq" id="WP_306636624.1">
    <property type="nucleotide sequence ID" value="NZ_JAUSXB010000001.1"/>
</dbReference>
<keyword evidence="1" id="KW-0812">Transmembrane</keyword>
<feature type="transmembrane region" description="Helical" evidence="1">
    <location>
        <begin position="121"/>
        <end position="138"/>
    </location>
</feature>
<reference evidence="2 3" key="1">
    <citation type="submission" date="2023-07" db="EMBL/GenBank/DDBJ databases">
        <title>Comparative genomics of wheat-associated soil bacteria to identify genetic determinants of phenazine resistance.</title>
        <authorList>
            <person name="Mouncey N."/>
        </authorList>
    </citation>
    <scope>NUCLEOTIDE SEQUENCE [LARGE SCALE GENOMIC DNA]</scope>
    <source>
        <strain evidence="2 3">W1I3</strain>
    </source>
</reference>
<feature type="transmembrane region" description="Helical" evidence="1">
    <location>
        <begin position="55"/>
        <end position="77"/>
    </location>
</feature>
<feature type="transmembrane region" description="Helical" evidence="1">
    <location>
        <begin position="89"/>
        <end position="109"/>
    </location>
</feature>
<feature type="transmembrane region" description="Helical" evidence="1">
    <location>
        <begin position="30"/>
        <end position="49"/>
    </location>
</feature>
<feature type="transmembrane region" description="Helical" evidence="1">
    <location>
        <begin position="252"/>
        <end position="271"/>
    </location>
</feature>
<dbReference type="InterPro" id="IPR010640">
    <property type="entry name" value="Low_temperature_requirement_A"/>
</dbReference>
<feature type="transmembrane region" description="Helical" evidence="1">
    <location>
        <begin position="374"/>
        <end position="393"/>
    </location>
</feature>
<comment type="caution">
    <text evidence="2">The sequence shown here is derived from an EMBL/GenBank/DDBJ whole genome shotgun (WGS) entry which is preliminary data.</text>
</comment>
<dbReference type="Pfam" id="PF06772">
    <property type="entry name" value="LtrA"/>
    <property type="match status" value="1"/>
</dbReference>
<sequence>MSSNPLRHAMARMGGRDPHEKHRAATPLELFFDLTFVIAFGVAGSQFAHEIAEAHFIPGLLGFSFAMFAVIWAWINFTWFASAYDTDDWIFRVVTMIQIVGVLILAMGIEPMFRSLVEGKHVDNAVIVGGYVIMRLALVTQWLRAARQDPAGRDTCLRYAKYLVVVQLGWIAVLFIEADVSTTLMMILPLIVLEMATPYAAERKARTPWHAHHIAERYGLLAIIALGECLIGAIETLRAIVGTHGWSVDAALVGFGGTALAFGMWWIYFLLPAGRALHLRRHRSFLFGYGHIPIFAAIAATGAGLHVAAYYIDHEAHISAAAAVATIAVPVALFKGSLTWLYSVMIGPDRTVISVAAGVLITLAASVGLAAAGVSVPVCLLVIVLALGASIVIDERRGSERLHHALEKLEAETSAPQQA</sequence>
<organism evidence="2 3">
    <name type="scientific">Pseudarthrobacter siccitolerans</name>
    <dbReference type="NCBI Taxonomy" id="861266"/>
    <lineage>
        <taxon>Bacteria</taxon>
        <taxon>Bacillati</taxon>
        <taxon>Actinomycetota</taxon>
        <taxon>Actinomycetes</taxon>
        <taxon>Micrococcales</taxon>
        <taxon>Micrococcaceae</taxon>
        <taxon>Pseudarthrobacter</taxon>
    </lineage>
</organism>
<keyword evidence="1" id="KW-1133">Transmembrane helix</keyword>
<gene>
    <name evidence="2" type="ORF">QFZ36_002363</name>
</gene>
<evidence type="ECO:0000313" key="2">
    <source>
        <dbReference type="EMBL" id="MDQ0674802.1"/>
    </source>
</evidence>
<proteinExistence type="predicted"/>
<dbReference type="Proteomes" id="UP001236806">
    <property type="component" value="Unassembled WGS sequence"/>
</dbReference>
<feature type="transmembrane region" description="Helical" evidence="1">
    <location>
        <begin position="220"/>
        <end position="240"/>
    </location>
</feature>
<evidence type="ECO:0000313" key="3">
    <source>
        <dbReference type="Proteomes" id="UP001236806"/>
    </source>
</evidence>
<feature type="transmembrane region" description="Helical" evidence="1">
    <location>
        <begin position="318"/>
        <end position="338"/>
    </location>
</feature>
<keyword evidence="1" id="KW-0472">Membrane</keyword>
<feature type="transmembrane region" description="Helical" evidence="1">
    <location>
        <begin position="292"/>
        <end position="312"/>
    </location>
</feature>
<evidence type="ECO:0000256" key="1">
    <source>
        <dbReference type="SAM" id="Phobius"/>
    </source>
</evidence>
<protein>
    <submittedName>
        <fullName evidence="2">Low temperature requirement protein LtrA</fullName>
    </submittedName>
</protein>
<dbReference type="EMBL" id="JAUSXB010000001">
    <property type="protein sequence ID" value="MDQ0674802.1"/>
    <property type="molecule type" value="Genomic_DNA"/>
</dbReference>
<dbReference type="PANTHER" id="PTHR36840">
    <property type="entry name" value="BLL5714 PROTEIN"/>
    <property type="match status" value="1"/>
</dbReference>
<keyword evidence="3" id="KW-1185">Reference proteome</keyword>
<name>A0ABU0PLE9_9MICC</name>